<sequence>MAALVVEILYSCFIGWFYFYGLWLYTSEMIFYSVSLTAIGTIVLFIAVNFLRIPSPDQWKVVEVLGIDPRTQEDQINEENDSKEQYVMKVVAHRAAPLDAPENSLAAIRKSKEKGCTAVELDVCLTADDIPIIFHDDHIDRLTERTGQINEMTWAELKDLDISAKHPFRDKYPGEKILLFEDAINECIKLDLRIFIDIKADDWKTAVQLSQVILEAFKRESVLYGRAVITSFNPVVVFMIRRADPQIVCALAWRPKFFSIATYSGNVSEGRPRFKRFHTHLAARVADAIHEWIYHNILFYVLGLSAVLVHKDCITLEYVNLWSKRGVRVIPWSINLPAEKQFFSKILKVTYLTDTLDVRAV</sequence>
<dbReference type="PROSITE" id="PS51704">
    <property type="entry name" value="GP_PDE"/>
    <property type="match status" value="1"/>
</dbReference>
<dbReference type="PANTHER" id="PTHR46320">
    <property type="entry name" value="GLYCEROPHOSPHODIESTER PHOSPHODIESTERASE 1"/>
    <property type="match status" value="1"/>
</dbReference>
<evidence type="ECO:0000313" key="4">
    <source>
        <dbReference type="Proteomes" id="UP001378592"/>
    </source>
</evidence>
<dbReference type="CDD" id="cd08573">
    <property type="entry name" value="GDPD_GDE1"/>
    <property type="match status" value="1"/>
</dbReference>
<dbReference type="Pfam" id="PF03009">
    <property type="entry name" value="GDPD"/>
    <property type="match status" value="1"/>
</dbReference>
<gene>
    <name evidence="3" type="ORF">R5R35_011685</name>
</gene>
<proteinExistence type="predicted"/>
<comment type="caution">
    <text evidence="3">The sequence shown here is derived from an EMBL/GenBank/DDBJ whole genome shotgun (WGS) entry which is preliminary data.</text>
</comment>
<evidence type="ECO:0000259" key="2">
    <source>
        <dbReference type="PROSITE" id="PS51704"/>
    </source>
</evidence>
<dbReference type="GO" id="GO:0005886">
    <property type="term" value="C:plasma membrane"/>
    <property type="evidence" value="ECO:0007669"/>
    <property type="project" value="TreeGrafter"/>
</dbReference>
<accession>A0AAN9Z6F4</accession>
<keyword evidence="1" id="KW-1133">Transmembrane helix</keyword>
<protein>
    <recommendedName>
        <fullName evidence="2">GP-PDE domain-containing protein</fullName>
    </recommendedName>
</protein>
<dbReference type="GO" id="GO:0070291">
    <property type="term" value="P:N-acylethanolamine metabolic process"/>
    <property type="evidence" value="ECO:0007669"/>
    <property type="project" value="TreeGrafter"/>
</dbReference>
<keyword evidence="1" id="KW-0812">Transmembrane</keyword>
<dbReference type="Proteomes" id="UP001378592">
    <property type="component" value="Unassembled WGS sequence"/>
</dbReference>
<organism evidence="3 4">
    <name type="scientific">Gryllus longicercus</name>
    <dbReference type="NCBI Taxonomy" id="2509291"/>
    <lineage>
        <taxon>Eukaryota</taxon>
        <taxon>Metazoa</taxon>
        <taxon>Ecdysozoa</taxon>
        <taxon>Arthropoda</taxon>
        <taxon>Hexapoda</taxon>
        <taxon>Insecta</taxon>
        <taxon>Pterygota</taxon>
        <taxon>Neoptera</taxon>
        <taxon>Polyneoptera</taxon>
        <taxon>Orthoptera</taxon>
        <taxon>Ensifera</taxon>
        <taxon>Gryllidea</taxon>
        <taxon>Grylloidea</taxon>
        <taxon>Gryllidae</taxon>
        <taxon>Gryllinae</taxon>
        <taxon>Gryllus</taxon>
    </lineage>
</organism>
<dbReference type="GO" id="GO:0006580">
    <property type="term" value="P:ethanolamine metabolic process"/>
    <property type="evidence" value="ECO:0007669"/>
    <property type="project" value="TreeGrafter"/>
</dbReference>
<reference evidence="3 4" key="1">
    <citation type="submission" date="2024-03" db="EMBL/GenBank/DDBJ databases">
        <title>The genome assembly and annotation of the cricket Gryllus longicercus Weissman &amp; Gray.</title>
        <authorList>
            <person name="Szrajer S."/>
            <person name="Gray D."/>
            <person name="Ylla G."/>
        </authorList>
    </citation>
    <scope>NUCLEOTIDE SEQUENCE [LARGE SCALE GENOMIC DNA]</scope>
    <source>
        <strain evidence="3">DAG 2021-001</strain>
        <tissue evidence="3">Whole body minus gut</tissue>
    </source>
</reference>
<feature type="transmembrane region" description="Helical" evidence="1">
    <location>
        <begin position="31"/>
        <end position="51"/>
    </location>
</feature>
<dbReference type="InterPro" id="IPR030395">
    <property type="entry name" value="GP_PDE_dom"/>
</dbReference>
<evidence type="ECO:0000313" key="3">
    <source>
        <dbReference type="EMBL" id="KAK7864447.1"/>
    </source>
</evidence>
<dbReference type="GO" id="GO:0008889">
    <property type="term" value="F:glycerophosphodiester phosphodiesterase activity"/>
    <property type="evidence" value="ECO:0007669"/>
    <property type="project" value="TreeGrafter"/>
</dbReference>
<dbReference type="Gene3D" id="3.20.20.190">
    <property type="entry name" value="Phosphatidylinositol (PI) phosphodiesterase"/>
    <property type="match status" value="1"/>
</dbReference>
<dbReference type="EMBL" id="JAZDUA010000202">
    <property type="protein sequence ID" value="KAK7864447.1"/>
    <property type="molecule type" value="Genomic_DNA"/>
</dbReference>
<keyword evidence="4" id="KW-1185">Reference proteome</keyword>
<dbReference type="PANTHER" id="PTHR46320:SF1">
    <property type="entry name" value="GLYCEROPHOSPHODIESTER PHOSPHODIESTERASE 1"/>
    <property type="match status" value="1"/>
</dbReference>
<feature type="transmembrane region" description="Helical" evidence="1">
    <location>
        <begin position="7"/>
        <end position="25"/>
    </location>
</feature>
<dbReference type="SUPFAM" id="SSF51695">
    <property type="entry name" value="PLC-like phosphodiesterases"/>
    <property type="match status" value="1"/>
</dbReference>
<feature type="domain" description="GP-PDE" evidence="2">
    <location>
        <begin position="88"/>
        <end position="361"/>
    </location>
</feature>
<dbReference type="InterPro" id="IPR017946">
    <property type="entry name" value="PLC-like_Pdiesterase_TIM-brl"/>
</dbReference>
<name>A0AAN9Z6F4_9ORTH</name>
<dbReference type="AlphaFoldDB" id="A0AAN9Z6F4"/>
<evidence type="ECO:0000256" key="1">
    <source>
        <dbReference type="SAM" id="Phobius"/>
    </source>
</evidence>
<dbReference type="GO" id="GO:0006644">
    <property type="term" value="P:phospholipid metabolic process"/>
    <property type="evidence" value="ECO:0007669"/>
    <property type="project" value="TreeGrafter"/>
</dbReference>
<keyword evidence="1" id="KW-0472">Membrane</keyword>